<sequence>MPYQWFDTAPDDSGAASFRLEVWPYRSLPRAGFVWVIGLTAGGLALPLLAVVGSSVMWGLLPFAALVVWALWHAIQRSYRSGTTHETLLLDRERLHLTRHDPGRKDRIWEANPYWLRSSLRSDGPVESYLVLTDGQREVELGAFLSPEERIALRDDLTRRLAKLH</sequence>
<gene>
    <name evidence="2" type="ORF">IQ24_03485</name>
</gene>
<keyword evidence="1" id="KW-0472">Membrane</keyword>
<name>A0A562NC51_9RHOB</name>
<protein>
    <submittedName>
        <fullName evidence="2">Putative membrane protein</fullName>
    </submittedName>
</protein>
<reference evidence="2 3" key="1">
    <citation type="journal article" date="2015" name="Stand. Genomic Sci.">
        <title>Genomic Encyclopedia of Bacterial and Archaeal Type Strains, Phase III: the genomes of soil and plant-associated and newly described type strains.</title>
        <authorList>
            <person name="Whitman W.B."/>
            <person name="Woyke T."/>
            <person name="Klenk H.P."/>
            <person name="Zhou Y."/>
            <person name="Lilburn T.G."/>
            <person name="Beck B.J."/>
            <person name="De Vos P."/>
            <person name="Vandamme P."/>
            <person name="Eisen J.A."/>
            <person name="Garrity G."/>
            <person name="Hugenholtz P."/>
            <person name="Kyrpides N.C."/>
        </authorList>
    </citation>
    <scope>NUCLEOTIDE SEQUENCE [LARGE SCALE GENOMIC DNA]</scope>
    <source>
        <strain evidence="2 3">CGMCC 1.5364</strain>
    </source>
</reference>
<organism evidence="2 3">
    <name type="scientific">Paracoccus sulfuroxidans</name>
    <dbReference type="NCBI Taxonomy" id="384678"/>
    <lineage>
        <taxon>Bacteria</taxon>
        <taxon>Pseudomonadati</taxon>
        <taxon>Pseudomonadota</taxon>
        <taxon>Alphaproteobacteria</taxon>
        <taxon>Rhodobacterales</taxon>
        <taxon>Paracoccaceae</taxon>
        <taxon>Paracoccus</taxon>
    </lineage>
</organism>
<comment type="caution">
    <text evidence="2">The sequence shown here is derived from an EMBL/GenBank/DDBJ whole genome shotgun (WGS) entry which is preliminary data.</text>
</comment>
<dbReference type="OrthoDB" id="9808190at2"/>
<keyword evidence="1" id="KW-0812">Transmembrane</keyword>
<dbReference type="RefSeq" id="WP_145399555.1">
    <property type="nucleotide sequence ID" value="NZ_VLKU01000013.1"/>
</dbReference>
<feature type="transmembrane region" description="Helical" evidence="1">
    <location>
        <begin position="56"/>
        <end position="75"/>
    </location>
</feature>
<keyword evidence="1" id="KW-1133">Transmembrane helix</keyword>
<evidence type="ECO:0000256" key="1">
    <source>
        <dbReference type="SAM" id="Phobius"/>
    </source>
</evidence>
<dbReference type="EMBL" id="VLKU01000013">
    <property type="protein sequence ID" value="TWI29670.1"/>
    <property type="molecule type" value="Genomic_DNA"/>
</dbReference>
<dbReference type="AlphaFoldDB" id="A0A562NC51"/>
<proteinExistence type="predicted"/>
<accession>A0A562NC51</accession>
<dbReference type="Proteomes" id="UP000316225">
    <property type="component" value="Unassembled WGS sequence"/>
</dbReference>
<dbReference type="Pfam" id="PF10003">
    <property type="entry name" value="DUF2244"/>
    <property type="match status" value="1"/>
</dbReference>
<keyword evidence="3" id="KW-1185">Reference proteome</keyword>
<dbReference type="InterPro" id="IPR019253">
    <property type="entry name" value="DUF2244_TM"/>
</dbReference>
<evidence type="ECO:0000313" key="3">
    <source>
        <dbReference type="Proteomes" id="UP000316225"/>
    </source>
</evidence>
<feature type="transmembrane region" description="Helical" evidence="1">
    <location>
        <begin position="32"/>
        <end position="50"/>
    </location>
</feature>
<evidence type="ECO:0000313" key="2">
    <source>
        <dbReference type="EMBL" id="TWI29670.1"/>
    </source>
</evidence>